<dbReference type="InterPro" id="IPR000374">
    <property type="entry name" value="PC_trans"/>
</dbReference>
<feature type="transmembrane region" description="Helical" evidence="19">
    <location>
        <begin position="101"/>
        <end position="122"/>
    </location>
</feature>
<dbReference type="PANTHER" id="PTHR46382:SF1">
    <property type="entry name" value="PHOSPHATIDATE CYTIDYLYLTRANSFERASE"/>
    <property type="match status" value="1"/>
</dbReference>
<reference evidence="20 21" key="1">
    <citation type="submission" date="2023-04" db="EMBL/GenBank/DDBJ databases">
        <authorList>
            <person name="Hsu D."/>
        </authorList>
    </citation>
    <scope>NUCLEOTIDE SEQUENCE [LARGE SCALE GENOMIC DNA]</scope>
    <source>
        <strain evidence="20 21">MK1</strain>
    </source>
</reference>
<dbReference type="GO" id="GO:0004605">
    <property type="term" value="F:phosphatidate cytidylyltransferase activity"/>
    <property type="evidence" value="ECO:0007669"/>
    <property type="project" value="UniProtKB-EC"/>
</dbReference>
<gene>
    <name evidence="20" type="ORF">MFMK1_002078</name>
</gene>
<evidence type="ECO:0000256" key="8">
    <source>
        <dbReference type="ARBA" id="ARBA00022475"/>
    </source>
</evidence>
<evidence type="ECO:0000256" key="3">
    <source>
        <dbReference type="ARBA" id="ARBA00005119"/>
    </source>
</evidence>
<evidence type="ECO:0000256" key="10">
    <source>
        <dbReference type="ARBA" id="ARBA00022679"/>
    </source>
</evidence>
<evidence type="ECO:0000256" key="7">
    <source>
        <dbReference type="ARBA" id="ARBA00019373"/>
    </source>
</evidence>
<feature type="transmembrane region" description="Helical" evidence="19">
    <location>
        <begin position="128"/>
        <end position="148"/>
    </location>
</feature>
<comment type="similarity">
    <text evidence="5 18">Belongs to the CDS family.</text>
</comment>
<evidence type="ECO:0000256" key="6">
    <source>
        <dbReference type="ARBA" id="ARBA00012487"/>
    </source>
</evidence>
<evidence type="ECO:0000313" key="20">
    <source>
        <dbReference type="EMBL" id="WRO22253.1"/>
    </source>
</evidence>
<feature type="transmembrane region" description="Helical" evidence="19">
    <location>
        <begin position="169"/>
        <end position="190"/>
    </location>
</feature>
<protein>
    <recommendedName>
        <fullName evidence="7 18">Phosphatidate cytidylyltransferase</fullName>
        <ecNumber evidence="6 18">2.7.7.41</ecNumber>
    </recommendedName>
</protein>
<keyword evidence="14" id="KW-0443">Lipid metabolism</keyword>
<evidence type="ECO:0000256" key="19">
    <source>
        <dbReference type="SAM" id="Phobius"/>
    </source>
</evidence>
<keyword evidence="9" id="KW-0444">Lipid biosynthesis</keyword>
<evidence type="ECO:0000256" key="11">
    <source>
        <dbReference type="ARBA" id="ARBA00022692"/>
    </source>
</evidence>
<evidence type="ECO:0000256" key="9">
    <source>
        <dbReference type="ARBA" id="ARBA00022516"/>
    </source>
</evidence>
<dbReference type="GO" id="GO:0005886">
    <property type="term" value="C:plasma membrane"/>
    <property type="evidence" value="ECO:0007669"/>
    <property type="project" value="UniProtKB-SubCell"/>
</dbReference>
<feature type="transmembrane region" description="Helical" evidence="19">
    <location>
        <begin position="241"/>
        <end position="258"/>
    </location>
</feature>
<comment type="pathway">
    <text evidence="4">Lipid metabolism.</text>
</comment>
<organism evidence="20 21">
    <name type="scientific">Metallumcola ferriviriculae</name>
    <dbReference type="NCBI Taxonomy" id="3039180"/>
    <lineage>
        <taxon>Bacteria</taxon>
        <taxon>Bacillati</taxon>
        <taxon>Bacillota</taxon>
        <taxon>Clostridia</taxon>
        <taxon>Neomoorellales</taxon>
        <taxon>Desulfitibacteraceae</taxon>
        <taxon>Metallumcola</taxon>
    </lineage>
</organism>
<proteinExistence type="inferred from homology"/>
<name>A0AAU0ULM4_9FIRM</name>
<dbReference type="RefSeq" id="WP_366921668.1">
    <property type="nucleotide sequence ID" value="NZ_CP121694.1"/>
</dbReference>
<evidence type="ECO:0000256" key="18">
    <source>
        <dbReference type="RuleBase" id="RU003938"/>
    </source>
</evidence>
<keyword evidence="21" id="KW-1185">Reference proteome</keyword>
<keyword evidence="11 18" id="KW-0812">Transmembrane</keyword>
<dbReference type="EC" id="2.7.7.41" evidence="6 18"/>
<keyword evidence="10 18" id="KW-0808">Transferase</keyword>
<evidence type="ECO:0000256" key="14">
    <source>
        <dbReference type="ARBA" id="ARBA00023098"/>
    </source>
</evidence>
<evidence type="ECO:0000256" key="4">
    <source>
        <dbReference type="ARBA" id="ARBA00005189"/>
    </source>
</evidence>
<dbReference type="Pfam" id="PF01148">
    <property type="entry name" value="CTP_transf_1"/>
    <property type="match status" value="1"/>
</dbReference>
<evidence type="ECO:0000256" key="2">
    <source>
        <dbReference type="ARBA" id="ARBA00004651"/>
    </source>
</evidence>
<keyword evidence="15 19" id="KW-0472">Membrane</keyword>
<accession>A0AAU0ULM4</accession>
<feature type="transmembrane region" description="Helical" evidence="19">
    <location>
        <begin position="51"/>
        <end position="69"/>
    </location>
</feature>
<keyword evidence="12 18" id="KW-0548">Nucleotidyltransferase</keyword>
<evidence type="ECO:0000256" key="15">
    <source>
        <dbReference type="ARBA" id="ARBA00023136"/>
    </source>
</evidence>
<feature type="transmembrane region" description="Helical" evidence="19">
    <location>
        <begin position="75"/>
        <end position="94"/>
    </location>
</feature>
<evidence type="ECO:0000256" key="5">
    <source>
        <dbReference type="ARBA" id="ARBA00010185"/>
    </source>
</evidence>
<dbReference type="PROSITE" id="PS01315">
    <property type="entry name" value="CDS"/>
    <property type="match status" value="1"/>
</dbReference>
<evidence type="ECO:0000256" key="12">
    <source>
        <dbReference type="ARBA" id="ARBA00022695"/>
    </source>
</evidence>
<keyword evidence="8" id="KW-1003">Cell membrane</keyword>
<evidence type="ECO:0000256" key="1">
    <source>
        <dbReference type="ARBA" id="ARBA00001698"/>
    </source>
</evidence>
<keyword evidence="17" id="KW-1208">Phospholipid metabolism</keyword>
<feature type="transmembrane region" description="Helical" evidence="19">
    <location>
        <begin position="6"/>
        <end position="39"/>
    </location>
</feature>
<dbReference type="Proteomes" id="UP001329915">
    <property type="component" value="Chromosome"/>
</dbReference>
<dbReference type="PANTHER" id="PTHR46382">
    <property type="entry name" value="PHOSPHATIDATE CYTIDYLYLTRANSFERASE"/>
    <property type="match status" value="1"/>
</dbReference>
<evidence type="ECO:0000256" key="17">
    <source>
        <dbReference type="ARBA" id="ARBA00023264"/>
    </source>
</evidence>
<evidence type="ECO:0000256" key="16">
    <source>
        <dbReference type="ARBA" id="ARBA00023209"/>
    </source>
</evidence>
<keyword evidence="13 19" id="KW-1133">Transmembrane helix</keyword>
<dbReference type="EMBL" id="CP121694">
    <property type="protein sequence ID" value="WRO22253.1"/>
    <property type="molecule type" value="Genomic_DNA"/>
</dbReference>
<dbReference type="KEGG" id="dbc:MFMK1_002078"/>
<comment type="subcellular location">
    <subcellularLocation>
        <location evidence="2">Cell membrane</location>
        <topology evidence="2">Multi-pass membrane protein</topology>
    </subcellularLocation>
</comment>
<dbReference type="AlphaFoldDB" id="A0AAU0ULM4"/>
<dbReference type="GO" id="GO:0016024">
    <property type="term" value="P:CDP-diacylglycerol biosynthetic process"/>
    <property type="evidence" value="ECO:0007669"/>
    <property type="project" value="TreeGrafter"/>
</dbReference>
<comment type="pathway">
    <text evidence="3 18">Phospholipid metabolism; CDP-diacylglycerol biosynthesis; CDP-diacylglycerol from sn-glycerol 3-phosphate: step 3/3.</text>
</comment>
<evidence type="ECO:0000256" key="13">
    <source>
        <dbReference type="ARBA" id="ARBA00022989"/>
    </source>
</evidence>
<keyword evidence="16" id="KW-0594">Phospholipid biosynthesis</keyword>
<evidence type="ECO:0000313" key="21">
    <source>
        <dbReference type="Proteomes" id="UP001329915"/>
    </source>
</evidence>
<sequence>MLINRIITALIGIPLVIATVFSGELFALALLVVAILALNEWLILTKNIYRSYPLAAFTSMLGIILSAYYGNFGAMFTALILSLFFTLIVMLRYYPDVDIGGLMLSYFGAVYSGIAISSVYLLRQQWGVWAVVGLLTLIWVTDSGAYFIGRTWGNRKLAPQISPKKTWGGFFGGLGSALAVGMVFTSLWQISLLHMFFLSLLISLAGQLGDLIESALKRSAGVKDSGNLLPGHGGMLDRIDSLLMAAPIAYIFLYWLIID</sequence>
<comment type="catalytic activity">
    <reaction evidence="1 18">
        <text>a 1,2-diacyl-sn-glycero-3-phosphate + CTP + H(+) = a CDP-1,2-diacyl-sn-glycerol + diphosphate</text>
        <dbReference type="Rhea" id="RHEA:16229"/>
        <dbReference type="ChEBI" id="CHEBI:15378"/>
        <dbReference type="ChEBI" id="CHEBI:33019"/>
        <dbReference type="ChEBI" id="CHEBI:37563"/>
        <dbReference type="ChEBI" id="CHEBI:58332"/>
        <dbReference type="ChEBI" id="CHEBI:58608"/>
        <dbReference type="EC" id="2.7.7.41"/>
    </reaction>
</comment>